<dbReference type="Gene3D" id="3.30.1490.300">
    <property type="match status" value="1"/>
</dbReference>
<dbReference type="EMBL" id="MHIA01000016">
    <property type="protein sequence ID" value="OGY42218.1"/>
    <property type="molecule type" value="Genomic_DNA"/>
</dbReference>
<evidence type="ECO:0000313" key="2">
    <source>
        <dbReference type="Proteomes" id="UP000176260"/>
    </source>
</evidence>
<dbReference type="AlphaFoldDB" id="A0A1G1XQC7"/>
<evidence type="ECO:0008006" key="3">
    <source>
        <dbReference type="Google" id="ProtNLM"/>
    </source>
</evidence>
<dbReference type="InterPro" id="IPR005883">
    <property type="entry name" value="PilM"/>
</dbReference>
<comment type="caution">
    <text evidence="1">The sequence shown here is derived from an EMBL/GenBank/DDBJ whole genome shotgun (WGS) entry which is preliminary data.</text>
</comment>
<reference evidence="1 2" key="1">
    <citation type="journal article" date="2016" name="Nat. Commun.">
        <title>Thousands of microbial genomes shed light on interconnected biogeochemical processes in an aquifer system.</title>
        <authorList>
            <person name="Anantharaman K."/>
            <person name="Brown C.T."/>
            <person name="Hug L.A."/>
            <person name="Sharon I."/>
            <person name="Castelle C.J."/>
            <person name="Probst A.J."/>
            <person name="Thomas B.C."/>
            <person name="Singh A."/>
            <person name="Wilkins M.J."/>
            <person name="Karaoz U."/>
            <person name="Brodie E.L."/>
            <person name="Williams K.H."/>
            <person name="Hubbard S.S."/>
            <person name="Banfield J.F."/>
        </authorList>
    </citation>
    <scope>NUCLEOTIDE SEQUENCE [LARGE SCALE GENOMIC DNA]</scope>
</reference>
<proteinExistence type="predicted"/>
<dbReference type="PANTHER" id="PTHR32432">
    <property type="entry name" value="CELL DIVISION PROTEIN FTSA-RELATED"/>
    <property type="match status" value="1"/>
</dbReference>
<organism evidence="1 2">
    <name type="scientific">Candidatus Buchananbacteria bacterium RBG_13_39_9</name>
    <dbReference type="NCBI Taxonomy" id="1797531"/>
    <lineage>
        <taxon>Bacteria</taxon>
        <taxon>Candidatus Buchananiibacteriota</taxon>
    </lineage>
</organism>
<dbReference type="Gene3D" id="3.30.420.40">
    <property type="match status" value="2"/>
</dbReference>
<protein>
    <recommendedName>
        <fullName evidence="3">SHS2 domain-containing protein</fullName>
    </recommendedName>
</protein>
<dbReference type="CDD" id="cd24049">
    <property type="entry name" value="ASKHA_NBD_PilM"/>
    <property type="match status" value="1"/>
</dbReference>
<dbReference type="InterPro" id="IPR043129">
    <property type="entry name" value="ATPase_NBD"/>
</dbReference>
<dbReference type="Pfam" id="PF11104">
    <property type="entry name" value="PilM_2"/>
    <property type="match status" value="1"/>
</dbReference>
<evidence type="ECO:0000313" key="1">
    <source>
        <dbReference type="EMBL" id="OGY42218.1"/>
    </source>
</evidence>
<dbReference type="PANTHER" id="PTHR32432:SF3">
    <property type="entry name" value="ETHANOLAMINE UTILIZATION PROTEIN EUTJ"/>
    <property type="match status" value="1"/>
</dbReference>
<accession>A0A1G1XQC7</accession>
<dbReference type="SUPFAM" id="SSF53067">
    <property type="entry name" value="Actin-like ATPase domain"/>
    <property type="match status" value="1"/>
</dbReference>
<name>A0A1G1XQC7_9BACT</name>
<dbReference type="InterPro" id="IPR050696">
    <property type="entry name" value="FtsA/MreB"/>
</dbReference>
<dbReference type="PIRSF" id="PIRSF019169">
    <property type="entry name" value="PilM"/>
    <property type="match status" value="1"/>
</dbReference>
<dbReference type="NCBIfam" id="TIGR01175">
    <property type="entry name" value="pilM"/>
    <property type="match status" value="1"/>
</dbReference>
<dbReference type="Proteomes" id="UP000176260">
    <property type="component" value="Unassembled WGS sequence"/>
</dbReference>
<sequence length="359" mass="39979">MAKPFSYLGIDLSPDSIKLVELTSEKNKPKLVTYGYTESKSDILKGDFITNKNLTAVLLKELATRAKVTTNSALTALPIASVFTSIVRLSGLIKRDLDNKDKVRSLLSEEVKKILPRPFEEMVFDFNLIPSEELEKADRNAKLDSVRYLVTASTNEEVKKYVDIFKQSGFTLTNLDIEPFSLVRSLVGNDKSLIMIVDIGENKTALSIVNFGMPVINRSIQVGGAMITKVIADSLNITVSEAENYKLDLGIMMSQERMSNFPKSIEDVLAPIITEIKYLLKLYYEQISSEKILDKIILTGGGSLLGNFLDKYFTNTLDVRTYVGDPWARIVYPEELSPALIGIGPRFSVALGLAMREII</sequence>
<gene>
    <name evidence="1" type="ORF">A2Y67_01735</name>
</gene>